<evidence type="ECO:0000313" key="3">
    <source>
        <dbReference type="Proteomes" id="UP000198329"/>
    </source>
</evidence>
<gene>
    <name evidence="2" type="ORF">PNIG_a0021</name>
</gene>
<keyword evidence="1" id="KW-1133">Transmembrane helix</keyword>
<dbReference type="EMBL" id="CP011036">
    <property type="protein sequence ID" value="ASM52383.1"/>
    <property type="molecule type" value="Genomic_DNA"/>
</dbReference>
<dbReference type="KEGG" id="png:PNIG_a0021"/>
<evidence type="ECO:0000313" key="2">
    <source>
        <dbReference type="EMBL" id="ASM52383.1"/>
    </source>
</evidence>
<name>A0AAC9XW85_9GAMM</name>
<keyword evidence="1" id="KW-0472">Membrane</keyword>
<feature type="transmembrane region" description="Helical" evidence="1">
    <location>
        <begin position="12"/>
        <end position="29"/>
    </location>
</feature>
<sequence length="41" mass="5156">MKITNSFYFYKQLFFIDYFIFINAGMRYLKLNLINRYFVAK</sequence>
<evidence type="ECO:0000256" key="1">
    <source>
        <dbReference type="SAM" id="Phobius"/>
    </source>
</evidence>
<keyword evidence="3" id="KW-1185">Reference proteome</keyword>
<proteinExistence type="predicted"/>
<organism evidence="2 3">
    <name type="scientific">Pseudoalteromonas nigrifaciens</name>
    <dbReference type="NCBI Taxonomy" id="28109"/>
    <lineage>
        <taxon>Bacteria</taxon>
        <taxon>Pseudomonadati</taxon>
        <taxon>Pseudomonadota</taxon>
        <taxon>Gammaproteobacteria</taxon>
        <taxon>Alteromonadales</taxon>
        <taxon>Pseudoalteromonadaceae</taxon>
        <taxon>Pseudoalteromonas</taxon>
    </lineage>
</organism>
<protein>
    <submittedName>
        <fullName evidence="2">Uncharacterized protein</fullName>
    </submittedName>
</protein>
<keyword evidence="1" id="KW-0812">Transmembrane</keyword>
<dbReference type="Proteomes" id="UP000198329">
    <property type="component" value="Chromosome I"/>
</dbReference>
<accession>A0AAC9XW85</accession>
<reference evidence="2 3" key="1">
    <citation type="submission" date="2015-03" db="EMBL/GenBank/DDBJ databases">
        <authorList>
            <person name="Xie B.-B."/>
            <person name="Rong J.-C."/>
            <person name="Qin Q.-L."/>
            <person name="Zhang Y.-Z."/>
        </authorList>
    </citation>
    <scope>NUCLEOTIDE SEQUENCE [LARGE SCALE GENOMIC DNA]</scope>
    <source>
        <strain evidence="2 3">KMM 661</strain>
    </source>
</reference>
<dbReference type="AlphaFoldDB" id="A0AAC9XW85"/>